<evidence type="ECO:0000256" key="2">
    <source>
        <dbReference type="SAM" id="MobiDB-lite"/>
    </source>
</evidence>
<keyword evidence="1" id="KW-0175">Coiled coil</keyword>
<feature type="coiled-coil region" evidence="1">
    <location>
        <begin position="182"/>
        <end position="244"/>
    </location>
</feature>
<evidence type="ECO:0000256" key="1">
    <source>
        <dbReference type="SAM" id="Coils"/>
    </source>
</evidence>
<keyword evidence="3" id="KW-1133">Transmembrane helix</keyword>
<reference evidence="4" key="1">
    <citation type="submission" date="2021-01" db="EMBL/GenBank/DDBJ databases">
        <authorList>
            <person name="Corre E."/>
            <person name="Pelletier E."/>
            <person name="Niang G."/>
            <person name="Scheremetjew M."/>
            <person name="Finn R."/>
            <person name="Kale V."/>
            <person name="Holt S."/>
            <person name="Cochrane G."/>
            <person name="Meng A."/>
            <person name="Brown T."/>
            <person name="Cohen L."/>
        </authorList>
    </citation>
    <scope>NUCLEOTIDE SEQUENCE</scope>
    <source>
        <strain evidence="4">Grunow 1884</strain>
    </source>
</reference>
<protein>
    <submittedName>
        <fullName evidence="4">Uncharacterized protein</fullName>
    </submittedName>
</protein>
<gene>
    <name evidence="4" type="ORF">OSIN01602_LOCUS19008</name>
</gene>
<evidence type="ECO:0000256" key="3">
    <source>
        <dbReference type="SAM" id="Phobius"/>
    </source>
</evidence>
<keyword evidence="3" id="KW-0812">Transmembrane</keyword>
<organism evidence="4">
    <name type="scientific">Trieres chinensis</name>
    <name type="common">Marine centric diatom</name>
    <name type="synonym">Odontella sinensis</name>
    <dbReference type="NCBI Taxonomy" id="1514140"/>
    <lineage>
        <taxon>Eukaryota</taxon>
        <taxon>Sar</taxon>
        <taxon>Stramenopiles</taxon>
        <taxon>Ochrophyta</taxon>
        <taxon>Bacillariophyta</taxon>
        <taxon>Mediophyceae</taxon>
        <taxon>Biddulphiophycidae</taxon>
        <taxon>Eupodiscales</taxon>
        <taxon>Parodontellaceae</taxon>
        <taxon>Trieres</taxon>
    </lineage>
</organism>
<sequence>MSAPHLVDDEDYGVLIVPPGPEPETGGPDDLNERTFGSLGGEGGPPVATCVVEGPDNGGFGVPSVIEYEPTRQDDSPSFTPTMVERAFGGAENDCDLRRPSPSLVEVGQDVGSRPPSSGGIPIDRLQTGEKPGVSGISSSFLNALSLLAIVVFSFLLGIYCSKRELEQFRELRLAEAMELHMKESENIKHHLIQKNEELEELKTKLFEAESKHVELERVLHLRLLEAKKTRLEEANKNQELRKDAQEKFAEKEIDFILKLQEIEENNFWWDLVSSGAGAAAGQAARVAAEHAFGFNVK</sequence>
<feature type="region of interest" description="Disordered" evidence="2">
    <location>
        <begin position="1"/>
        <end position="47"/>
    </location>
</feature>
<keyword evidence="3" id="KW-0472">Membrane</keyword>
<evidence type="ECO:0000313" key="4">
    <source>
        <dbReference type="EMBL" id="CAD9357571.1"/>
    </source>
</evidence>
<name>A0A7S2A4A0_TRICV</name>
<dbReference type="AlphaFoldDB" id="A0A7S2A4A0"/>
<accession>A0A7S2A4A0</accession>
<dbReference type="EMBL" id="HBGO01032965">
    <property type="protein sequence ID" value="CAD9357571.1"/>
    <property type="molecule type" value="Transcribed_RNA"/>
</dbReference>
<proteinExistence type="predicted"/>
<feature type="transmembrane region" description="Helical" evidence="3">
    <location>
        <begin position="141"/>
        <end position="161"/>
    </location>
</feature>